<dbReference type="AlphaFoldDB" id="A0A7C2FH57"/>
<sequence>MSLLIKALKHQEVDSFVHREDLFLLKIFLLLLSYISIIINSHTFYLALIISSVLIMLAGRAYKIVFESIGVYAPVAFLIYLINLAFNTVSLRMFAILIYGYTVFVGMLMIVSTTPRKQFLRILEKLRLDVVFFMTLSILEEFNEMLNSKRARGWDAGLNVLKYYVIIVDAIKLSIVRLRNVEDSLLARGVERF</sequence>
<gene>
    <name evidence="2" type="ORF">ENP55_04295</name>
</gene>
<evidence type="ECO:0000313" key="2">
    <source>
        <dbReference type="EMBL" id="HEF87500.1"/>
    </source>
</evidence>
<feature type="transmembrane region" description="Helical" evidence="1">
    <location>
        <begin position="21"/>
        <end position="39"/>
    </location>
</feature>
<keyword evidence="1" id="KW-0812">Transmembrane</keyword>
<accession>A0A7C2FH57</accession>
<feature type="transmembrane region" description="Helical" evidence="1">
    <location>
        <begin position="69"/>
        <end position="86"/>
    </location>
</feature>
<proteinExistence type="predicted"/>
<organism evidence="2">
    <name type="scientific">Thermosphaera aggregans</name>
    <dbReference type="NCBI Taxonomy" id="54254"/>
    <lineage>
        <taxon>Archaea</taxon>
        <taxon>Thermoproteota</taxon>
        <taxon>Thermoprotei</taxon>
        <taxon>Desulfurococcales</taxon>
        <taxon>Desulfurococcaceae</taxon>
        <taxon>Thermosphaera</taxon>
    </lineage>
</organism>
<protein>
    <recommendedName>
        <fullName evidence="3">Cobalt transport protein</fullName>
    </recommendedName>
</protein>
<name>A0A7C2FH57_9CREN</name>
<evidence type="ECO:0008006" key="3">
    <source>
        <dbReference type="Google" id="ProtNLM"/>
    </source>
</evidence>
<dbReference type="EMBL" id="DSJT01000023">
    <property type="protein sequence ID" value="HEF87500.1"/>
    <property type="molecule type" value="Genomic_DNA"/>
</dbReference>
<reference evidence="2" key="1">
    <citation type="journal article" date="2020" name="mSystems">
        <title>Genome- and Community-Level Interaction Insights into Carbon Utilization and Element Cycling Functions of Hydrothermarchaeota in Hydrothermal Sediment.</title>
        <authorList>
            <person name="Zhou Z."/>
            <person name="Liu Y."/>
            <person name="Xu W."/>
            <person name="Pan J."/>
            <person name="Luo Z.H."/>
            <person name="Li M."/>
        </authorList>
    </citation>
    <scope>NUCLEOTIDE SEQUENCE [LARGE SCALE GENOMIC DNA]</scope>
    <source>
        <strain evidence="2">SpSt-23</strain>
    </source>
</reference>
<keyword evidence="1" id="KW-1133">Transmembrane helix</keyword>
<feature type="transmembrane region" description="Helical" evidence="1">
    <location>
        <begin position="92"/>
        <end position="111"/>
    </location>
</feature>
<evidence type="ECO:0000256" key="1">
    <source>
        <dbReference type="SAM" id="Phobius"/>
    </source>
</evidence>
<keyword evidence="1" id="KW-0472">Membrane</keyword>
<comment type="caution">
    <text evidence="2">The sequence shown here is derived from an EMBL/GenBank/DDBJ whole genome shotgun (WGS) entry which is preliminary data.</text>
</comment>